<evidence type="ECO:0000313" key="2">
    <source>
        <dbReference type="Proteomes" id="UP001140234"/>
    </source>
</evidence>
<comment type="caution">
    <text evidence="1">The sequence shown here is derived from an EMBL/GenBank/DDBJ whole genome shotgun (WGS) entry which is preliminary data.</text>
</comment>
<accession>A0ACC1JPU6</accession>
<name>A0ACC1JPU6_9FUNG</name>
<protein>
    <submittedName>
        <fullName evidence="1">Uncharacterized protein</fullName>
    </submittedName>
</protein>
<keyword evidence="2" id="KW-1185">Reference proteome</keyword>
<feature type="non-terminal residue" evidence="1">
    <location>
        <position position="400"/>
    </location>
</feature>
<evidence type="ECO:0000313" key="1">
    <source>
        <dbReference type="EMBL" id="KAJ2764798.1"/>
    </source>
</evidence>
<dbReference type="EMBL" id="JANBUJ010002224">
    <property type="protein sequence ID" value="KAJ2764798.1"/>
    <property type="molecule type" value="Genomic_DNA"/>
</dbReference>
<organism evidence="1 2">
    <name type="scientific">Coemansia nantahalensis</name>
    <dbReference type="NCBI Taxonomy" id="2789366"/>
    <lineage>
        <taxon>Eukaryota</taxon>
        <taxon>Fungi</taxon>
        <taxon>Fungi incertae sedis</taxon>
        <taxon>Zoopagomycota</taxon>
        <taxon>Kickxellomycotina</taxon>
        <taxon>Kickxellomycetes</taxon>
        <taxon>Kickxellales</taxon>
        <taxon>Kickxellaceae</taxon>
        <taxon>Coemansia</taxon>
    </lineage>
</organism>
<sequence>MPSTDEFEDSSDYYSFESDGDDDGEDGGYNSGRGDRILNGVDEAEEDEDDDDDDDDGHGRQEAHGQAPASADSHEDEDQEDEEEVIQISSQTHGVPSGAMSQLDMLGAMAGRMGRHNLEIEVVSLARYTFADPELAAEGPQPLEPPVDQALMGVRELQLRGALPVGQYVGDARLGGSGHLYDHDGVIADFTEERNNQRLGRIARRLLLPDSYVEACYDLHEFMATEGAGLATESVQRNTFKCLKICARLSKLPGYSIQHMWQVIQKAYERVHEFTPPRANTIGLWHAKLSNRIRMMAVSPAADGSAPPRLPTVPPPELLDAHRREKLLPLPEVNATALNDARFNRKAGASGASYYLANPISRPSPQIMPPVSALVMPPPDTPADLALARLREPGSPTQPV</sequence>
<gene>
    <name evidence="1" type="ORF">IWQ57_005030</name>
</gene>
<proteinExistence type="predicted"/>
<reference evidence="1" key="1">
    <citation type="submission" date="2022-07" db="EMBL/GenBank/DDBJ databases">
        <title>Phylogenomic reconstructions and comparative analyses of Kickxellomycotina fungi.</title>
        <authorList>
            <person name="Reynolds N.K."/>
            <person name="Stajich J.E."/>
            <person name="Barry K."/>
            <person name="Grigoriev I.V."/>
            <person name="Crous P."/>
            <person name="Smith M.E."/>
        </authorList>
    </citation>
    <scope>NUCLEOTIDE SEQUENCE</scope>
    <source>
        <strain evidence="1">CBS 109366</strain>
    </source>
</reference>
<dbReference type="Proteomes" id="UP001140234">
    <property type="component" value="Unassembled WGS sequence"/>
</dbReference>